<evidence type="ECO:0008006" key="4">
    <source>
        <dbReference type="Google" id="ProtNLM"/>
    </source>
</evidence>
<dbReference type="Gene3D" id="3.90.550.20">
    <property type="match status" value="1"/>
</dbReference>
<dbReference type="InterPro" id="IPR051706">
    <property type="entry name" value="Glycosyltransferase_domain"/>
</dbReference>
<keyword evidence="1" id="KW-0808">Transferase</keyword>
<proteinExistence type="predicted"/>
<comment type="caution">
    <text evidence="2">The sequence shown here is derived from an EMBL/GenBank/DDBJ whole genome shotgun (WGS) entry which is preliminary data.</text>
</comment>
<sequence length="261" mass="30109">MSFWIIVANRLEKILGTVVKTLAYPFHTLFPKKRFTIPTHATPLCTSKHKSAIPKIIWQTNYTNRVSLPVYANYLFNRLMGYDFEYRYVSTEERLVFIKQHASERFISAFEQLSDGAAQADFWRIFVLNHTGGVYMDIDAHAVWPLSKMIRPEDSEVILMTKHNYSNYFIATAPNNPHLAKTLEIIVENIEKKDVRGGVYDLTGPTALNKAIGESMVNHRHSKITCIQGSFTNEHFQYIDKPKGKWTHKKQDELLKQGGLE</sequence>
<keyword evidence="3" id="KW-1185">Reference proteome</keyword>
<dbReference type="RefSeq" id="WP_205459206.1">
    <property type="nucleotide sequence ID" value="NZ_JAFHKK010000015.1"/>
</dbReference>
<evidence type="ECO:0000313" key="2">
    <source>
        <dbReference type="EMBL" id="MBN2964654.1"/>
    </source>
</evidence>
<dbReference type="PANTHER" id="PTHR32385:SF15">
    <property type="entry name" value="INOSITOL PHOSPHOCERAMIDE MANNOSYLTRANSFERASE 1"/>
    <property type="match status" value="1"/>
</dbReference>
<dbReference type="PANTHER" id="PTHR32385">
    <property type="entry name" value="MANNOSYL PHOSPHORYLINOSITOL CERAMIDE SYNTHASE"/>
    <property type="match status" value="1"/>
</dbReference>
<organism evidence="2 3">
    <name type="scientific">Sulfurospirillum tamanense</name>
    <dbReference type="NCBI Taxonomy" id="2813362"/>
    <lineage>
        <taxon>Bacteria</taxon>
        <taxon>Pseudomonadati</taxon>
        <taxon>Campylobacterota</taxon>
        <taxon>Epsilonproteobacteria</taxon>
        <taxon>Campylobacterales</taxon>
        <taxon>Sulfurospirillaceae</taxon>
        <taxon>Sulfurospirillum</taxon>
    </lineage>
</organism>
<dbReference type="InterPro" id="IPR007577">
    <property type="entry name" value="GlycoTrfase_DXD_sugar-bd_CS"/>
</dbReference>
<reference evidence="2" key="2">
    <citation type="submission" date="2021-02" db="EMBL/GenBank/DDBJ databases">
        <authorList>
            <person name="Merkel A.Y."/>
        </authorList>
    </citation>
    <scope>NUCLEOTIDE SEQUENCE</scope>
    <source>
        <strain evidence="2">T05b</strain>
    </source>
</reference>
<reference evidence="2" key="1">
    <citation type="submission" date="2021-02" db="EMBL/GenBank/DDBJ databases">
        <title>Sulfurospirillum tamanensis sp. nov.</title>
        <authorList>
            <person name="Frolova A."/>
            <person name="Merkel A."/>
            <person name="Slobodkin A."/>
        </authorList>
    </citation>
    <scope>NUCLEOTIDE SEQUENCE</scope>
    <source>
        <strain evidence="2">T05b</strain>
    </source>
</reference>
<dbReference type="EMBL" id="JAFHKK010000015">
    <property type="protein sequence ID" value="MBN2964654.1"/>
    <property type="molecule type" value="Genomic_DNA"/>
</dbReference>
<dbReference type="Pfam" id="PF04488">
    <property type="entry name" value="Gly_transf_sug"/>
    <property type="match status" value="1"/>
</dbReference>
<gene>
    <name evidence="2" type="ORF">JWV37_07670</name>
</gene>
<dbReference type="SUPFAM" id="SSF53448">
    <property type="entry name" value="Nucleotide-diphospho-sugar transferases"/>
    <property type="match status" value="1"/>
</dbReference>
<protein>
    <recommendedName>
        <fullName evidence="4">Glycosyl transferase</fullName>
    </recommendedName>
</protein>
<evidence type="ECO:0000256" key="1">
    <source>
        <dbReference type="ARBA" id="ARBA00022679"/>
    </source>
</evidence>
<dbReference type="Proteomes" id="UP000703590">
    <property type="component" value="Unassembled WGS sequence"/>
</dbReference>
<dbReference type="InterPro" id="IPR029044">
    <property type="entry name" value="Nucleotide-diphossugar_trans"/>
</dbReference>
<accession>A0ABS2WSL3</accession>
<name>A0ABS2WSL3_9BACT</name>
<evidence type="ECO:0000313" key="3">
    <source>
        <dbReference type="Proteomes" id="UP000703590"/>
    </source>
</evidence>